<accession>A0A8H2M6E7</accession>
<protein>
    <recommendedName>
        <fullName evidence="6">Polyphosphate kinase</fullName>
        <ecNumber evidence="6">2.7.4.1</ecNumber>
    </recommendedName>
</protein>
<dbReference type="EMBL" id="CAACYI010000001">
    <property type="protein sequence ID" value="VFB17244.1"/>
    <property type="molecule type" value="Genomic_DNA"/>
</dbReference>
<dbReference type="Gene3D" id="3.30.870.10">
    <property type="entry name" value="Endonuclease Chain A"/>
    <property type="match status" value="2"/>
</dbReference>
<evidence type="ECO:0000256" key="3">
    <source>
        <dbReference type="ARBA" id="ARBA00022741"/>
    </source>
</evidence>
<comment type="catalytic activity">
    <reaction evidence="6">
        <text>[phosphate](n) + ATP = [phosphate](n+1) + ADP</text>
        <dbReference type="Rhea" id="RHEA:19573"/>
        <dbReference type="Rhea" id="RHEA-COMP:9859"/>
        <dbReference type="Rhea" id="RHEA-COMP:14280"/>
        <dbReference type="ChEBI" id="CHEBI:16838"/>
        <dbReference type="ChEBI" id="CHEBI:30616"/>
        <dbReference type="ChEBI" id="CHEBI:456216"/>
        <dbReference type="EC" id="2.7.4.1"/>
    </reaction>
</comment>
<dbReference type="Pfam" id="PF17941">
    <property type="entry name" value="PP_kinase_C_1"/>
    <property type="match status" value="1"/>
</dbReference>
<evidence type="ECO:0000259" key="8">
    <source>
        <dbReference type="Pfam" id="PF13089"/>
    </source>
</evidence>
<dbReference type="GO" id="GO:0009358">
    <property type="term" value="C:polyphosphate kinase complex"/>
    <property type="evidence" value="ECO:0007669"/>
    <property type="project" value="InterPro"/>
</dbReference>
<evidence type="ECO:0000256" key="2">
    <source>
        <dbReference type="ARBA" id="ARBA00022679"/>
    </source>
</evidence>
<dbReference type="Proteomes" id="UP000377798">
    <property type="component" value="Unassembled WGS sequence"/>
</dbReference>
<dbReference type="InterPro" id="IPR003414">
    <property type="entry name" value="PP_kinase"/>
</dbReference>
<feature type="domain" description="Polyphosphate kinase middle" evidence="7">
    <location>
        <begin position="125"/>
        <end position="302"/>
    </location>
</feature>
<sequence length="716" mass="82713">MEKNNQPPIYMKNRELSWLKFNERVLEEGATPGVPLGERLKFIAIYQSNLTEYFMVRVGRLSDYTLLDEDNSERRTGLSPQDQLDMIFARVRDLYETKDQTMEDLEEAFREKGIYHLTMDQVSKEEKARAKAFFKSHIKPVLSPQIVDFHNPFPFIDNNHTHAILRLHRDGKDYFGLVAIPQESKKIIFLNDEKTRYILSEEVHAYYAPSLFKEYTVKEVALIRVTRNGDLSADDEDADDNVDYRDHMKKILKKRDRLNPVGLLSDRPLSGSMTSYLAKELGLSKDQFFVTTRCLDMSYAFALEGALPERSTQDLYYKSYRPKPIGPAVYQPSLMDYIEKNDLILSYPYEDINSFLDLINEAANNENVLSIKITIYRLADHSQLVDALCRAAENGKNVTVLMELKARFDEEHNLINSQVLYDAGCNIVYGFNQYKVHSKVCLISYQKGNDIRTITQVGTGNYNEKTSKQYTDLSFITADPKIGQDATEFFFNICTGVLDGSYQSLLQSPYSIKPTIIDLIRREADKGPKGYIFLKMNSMTDYEIMEELSAASQKGAQVKLIIRGICCIIPGMEGCTDNIEVRSIVGRYLEHPRIYLFGQGDDEIIYITSADLMTRNMERRVEVACPIQDPALRDFCRFYLDTQWKDNVKARRLLENGDYVPIQDGKEPFSCQDYFMERANKRYELALSALENQKARTKKDQPRGLFRKIIHFFQKS</sequence>
<dbReference type="AlphaFoldDB" id="A0A8H2M6E7"/>
<evidence type="ECO:0000256" key="1">
    <source>
        <dbReference type="ARBA" id="ARBA00022553"/>
    </source>
</evidence>
<dbReference type="PIRSF" id="PIRSF015589">
    <property type="entry name" value="PP_kinase"/>
    <property type="match status" value="1"/>
</dbReference>
<dbReference type="InterPro" id="IPR041108">
    <property type="entry name" value="PP_kinase_C_1"/>
</dbReference>
<dbReference type="Pfam" id="PF02503">
    <property type="entry name" value="PP_kinase"/>
    <property type="match status" value="1"/>
</dbReference>
<dbReference type="SUPFAM" id="SSF56024">
    <property type="entry name" value="Phospholipase D/nuclease"/>
    <property type="match status" value="2"/>
</dbReference>
<evidence type="ECO:0000256" key="6">
    <source>
        <dbReference type="RuleBase" id="RU003800"/>
    </source>
</evidence>
<dbReference type="PANTHER" id="PTHR30218">
    <property type="entry name" value="POLYPHOSPHATE KINASE"/>
    <property type="match status" value="1"/>
</dbReference>
<dbReference type="GO" id="GO:0008976">
    <property type="term" value="F:polyphosphate kinase activity"/>
    <property type="evidence" value="ECO:0007669"/>
    <property type="project" value="UniProtKB-EC"/>
</dbReference>
<feature type="domain" description="Polyphosphate kinase C-terminal" evidence="9">
    <location>
        <begin position="505"/>
        <end position="672"/>
    </location>
</feature>
<dbReference type="Pfam" id="PF13090">
    <property type="entry name" value="PP_kinase_C"/>
    <property type="match status" value="1"/>
</dbReference>
<evidence type="ECO:0000313" key="12">
    <source>
        <dbReference type="Proteomes" id="UP000377798"/>
    </source>
</evidence>
<dbReference type="InterPro" id="IPR024953">
    <property type="entry name" value="PP_kinase_middle"/>
</dbReference>
<dbReference type="InterPro" id="IPR036830">
    <property type="entry name" value="PP_kinase_middle_dom_sf"/>
</dbReference>
<evidence type="ECO:0000313" key="11">
    <source>
        <dbReference type="EMBL" id="VFB17244.1"/>
    </source>
</evidence>
<dbReference type="SUPFAM" id="SSF143724">
    <property type="entry name" value="PHP14-like"/>
    <property type="match status" value="1"/>
</dbReference>
<keyword evidence="12" id="KW-1185">Reference proteome</keyword>
<keyword evidence="3" id="KW-0547">Nucleotide-binding</keyword>
<dbReference type="GO" id="GO:0005524">
    <property type="term" value="F:ATP binding"/>
    <property type="evidence" value="ECO:0007669"/>
    <property type="project" value="UniProtKB-KW"/>
</dbReference>
<keyword evidence="1 6" id="KW-0597">Phosphoprotein</keyword>
<evidence type="ECO:0000256" key="5">
    <source>
        <dbReference type="ARBA" id="ARBA00022840"/>
    </source>
</evidence>
<dbReference type="EC" id="2.7.4.1" evidence="6"/>
<dbReference type="Pfam" id="PF13089">
    <property type="entry name" value="PP_kinase_N"/>
    <property type="match status" value="1"/>
</dbReference>
<keyword evidence="5" id="KW-0067">ATP-binding</keyword>
<dbReference type="InterPro" id="IPR036832">
    <property type="entry name" value="PPK_N_dom_sf"/>
</dbReference>
<comment type="function">
    <text evidence="6">Catalyzes the reversible transfer of the terminal phosphate of ATP to form a long-chain polyphosphate (polyP).</text>
</comment>
<comment type="PTM">
    <text evidence="6">An intermediate of this reaction is the autophosphorylated ppk in which a phosphate is covalently linked to a histidine residue through a N-P bond.</text>
</comment>
<evidence type="ECO:0000256" key="4">
    <source>
        <dbReference type="ARBA" id="ARBA00022777"/>
    </source>
</evidence>
<feature type="domain" description="Polyphosphate kinase C-terminal" evidence="10">
    <location>
        <begin position="334"/>
        <end position="493"/>
    </location>
</feature>
<dbReference type="PANTHER" id="PTHR30218:SF0">
    <property type="entry name" value="POLYPHOSPHATE KINASE"/>
    <property type="match status" value="1"/>
</dbReference>
<proteinExistence type="inferred from homology"/>
<dbReference type="NCBIfam" id="TIGR03705">
    <property type="entry name" value="poly_P_kin"/>
    <property type="match status" value="1"/>
</dbReference>
<evidence type="ECO:0000259" key="7">
    <source>
        <dbReference type="Pfam" id="PF02503"/>
    </source>
</evidence>
<comment type="caution">
    <text evidence="11">The sequence shown here is derived from an EMBL/GenBank/DDBJ whole genome shotgun (WGS) entry which is preliminary data.</text>
</comment>
<dbReference type="Gene3D" id="3.30.1840.10">
    <property type="entry name" value="Polyphosphate kinase middle domain"/>
    <property type="match status" value="1"/>
</dbReference>
<dbReference type="InterPro" id="IPR025198">
    <property type="entry name" value="PPK_N_dom"/>
</dbReference>
<evidence type="ECO:0000259" key="10">
    <source>
        <dbReference type="Pfam" id="PF17941"/>
    </source>
</evidence>
<dbReference type="Gene3D" id="1.20.58.310">
    <property type="entry name" value="Polyphosphate kinase N-terminal domain"/>
    <property type="match status" value="1"/>
</dbReference>
<dbReference type="SUPFAM" id="SSF140356">
    <property type="entry name" value="PPK N-terminal domain-like"/>
    <property type="match status" value="1"/>
</dbReference>
<reference evidence="11 12" key="1">
    <citation type="submission" date="2019-02" db="EMBL/GenBank/DDBJ databases">
        <authorList>
            <consortium name="Pathogen Informatics"/>
        </authorList>
    </citation>
    <scope>NUCLEOTIDE SEQUENCE [LARGE SCALE GENOMIC DNA]</scope>
    <source>
        <strain evidence="11 12">3012STDY7089603</strain>
    </source>
</reference>
<keyword evidence="2 6" id="KW-0808">Transferase</keyword>
<comment type="similarity">
    <text evidence="6">Belongs to the polyphosphate kinase 1 (PPK1) family.</text>
</comment>
<name>A0A8H2M6E7_9FIRM</name>
<dbReference type="RefSeq" id="WP_131749829.1">
    <property type="nucleotide sequence ID" value="NZ_CAACYI010000001.1"/>
</dbReference>
<dbReference type="GO" id="GO:0006799">
    <property type="term" value="P:polyphosphate biosynthetic process"/>
    <property type="evidence" value="ECO:0007669"/>
    <property type="project" value="InterPro"/>
</dbReference>
<keyword evidence="4 11" id="KW-0418">Kinase</keyword>
<evidence type="ECO:0000259" key="9">
    <source>
        <dbReference type="Pfam" id="PF13090"/>
    </source>
</evidence>
<gene>
    <name evidence="11" type="primary">ppk</name>
    <name evidence="11" type="ORF">NCTC13150_01831</name>
</gene>
<organism evidence="11 12">
    <name type="scientific">Urinicoccus massiliensis</name>
    <dbReference type="NCBI Taxonomy" id="1723382"/>
    <lineage>
        <taxon>Bacteria</taxon>
        <taxon>Bacillati</taxon>
        <taxon>Bacillota</taxon>
        <taxon>Tissierellia</taxon>
        <taxon>Tissierellales</taxon>
        <taxon>Peptoniphilaceae</taxon>
        <taxon>Urinicoccus</taxon>
    </lineage>
</organism>
<feature type="domain" description="Polyphosphate kinase N-terminal" evidence="8">
    <location>
        <begin position="13"/>
        <end position="115"/>
    </location>
</feature>
<dbReference type="InterPro" id="IPR025200">
    <property type="entry name" value="PPK_C_dom2"/>
</dbReference>